<comment type="caution">
    <text evidence="1">The sequence shown here is derived from an EMBL/GenBank/DDBJ whole genome shotgun (WGS) entry which is preliminary data.</text>
</comment>
<dbReference type="GO" id="GO:0003677">
    <property type="term" value="F:DNA binding"/>
    <property type="evidence" value="ECO:0007669"/>
    <property type="project" value="UniProtKB-KW"/>
</dbReference>
<gene>
    <name evidence="1" type="ORF">IPI13_14195</name>
</gene>
<accession>A0A935ILE1</accession>
<evidence type="ECO:0000313" key="1">
    <source>
        <dbReference type="EMBL" id="MBK7274259.1"/>
    </source>
</evidence>
<dbReference type="InterPro" id="IPR038056">
    <property type="entry name" value="YjbR-like_sf"/>
</dbReference>
<keyword evidence="1" id="KW-0238">DNA-binding</keyword>
<dbReference type="Proteomes" id="UP000726105">
    <property type="component" value="Unassembled WGS sequence"/>
</dbReference>
<organism evidence="1 2">
    <name type="scientific">Candidatus Phosphoribacter hodrii</name>
    <dbReference type="NCBI Taxonomy" id="2953743"/>
    <lineage>
        <taxon>Bacteria</taxon>
        <taxon>Bacillati</taxon>
        <taxon>Actinomycetota</taxon>
        <taxon>Actinomycetes</taxon>
        <taxon>Micrococcales</taxon>
        <taxon>Dermatophilaceae</taxon>
        <taxon>Candidatus Phosphoribacter</taxon>
    </lineage>
</organism>
<proteinExistence type="predicted"/>
<reference evidence="1 2" key="1">
    <citation type="submission" date="2020-10" db="EMBL/GenBank/DDBJ databases">
        <title>Connecting structure to function with the recovery of over 1000 high-quality activated sludge metagenome-assembled genomes encoding full-length rRNA genes using long-read sequencing.</title>
        <authorList>
            <person name="Singleton C.M."/>
            <person name="Petriglieri F."/>
            <person name="Kristensen J.M."/>
            <person name="Kirkegaard R.H."/>
            <person name="Michaelsen T.Y."/>
            <person name="Andersen M.H."/>
            <person name="Karst S.M."/>
            <person name="Dueholm M.S."/>
            <person name="Nielsen P.H."/>
            <person name="Albertsen M."/>
        </authorList>
    </citation>
    <scope>NUCLEOTIDE SEQUENCE [LARGE SCALE GENOMIC DNA]</scope>
    <source>
        <strain evidence="1">Ega_18-Q3-R5-49_MAXAC.001</strain>
    </source>
</reference>
<name>A0A935ILE1_9MICO</name>
<dbReference type="EMBL" id="JADJIB010000005">
    <property type="protein sequence ID" value="MBK7274259.1"/>
    <property type="molecule type" value="Genomic_DNA"/>
</dbReference>
<dbReference type="AlphaFoldDB" id="A0A935ILE1"/>
<dbReference type="SUPFAM" id="SSF142906">
    <property type="entry name" value="YjbR-like"/>
    <property type="match status" value="1"/>
</dbReference>
<protein>
    <submittedName>
        <fullName evidence="1">MmcQ/YjbR family DNA-binding protein</fullName>
    </submittedName>
</protein>
<evidence type="ECO:0000313" key="2">
    <source>
        <dbReference type="Proteomes" id="UP000726105"/>
    </source>
</evidence>
<sequence>MADRPDVPDAMLERLRAVAAGLPECHEEGAWVGTRWKVANATVAHIFGGEDGLFRITLRGDPDEVMAFEHLGPPYFRSDWGRNVIGLVLDDTTDWVEVAELFTISWFIQAPKHLAEQVDLPAAPGHV</sequence>